<evidence type="ECO:0000313" key="3">
    <source>
        <dbReference type="EMBL" id="KAG5419990.1"/>
    </source>
</evidence>
<reference evidence="3 4" key="1">
    <citation type="submission" date="2020-12" db="EMBL/GenBank/DDBJ databases">
        <title>Effect of drift, selection, and recombination on the evolution of hybrid genomes in Candida yeast pathogens.</title>
        <authorList>
            <person name="Mixao V."/>
            <person name="Ksiezopolska E."/>
            <person name="Saus E."/>
            <person name="Boekhout T."/>
            <person name="Gacser A."/>
            <person name="Gabaldon T."/>
        </authorList>
    </citation>
    <scope>NUCLEOTIDE SEQUENCE [LARGE SCALE GENOMIC DNA]</scope>
    <source>
        <strain evidence="3 4">BP57</strain>
    </source>
</reference>
<accession>A0A8H8DCK5</accession>
<evidence type="ECO:0000313" key="4">
    <source>
        <dbReference type="Proteomes" id="UP000669133"/>
    </source>
</evidence>
<dbReference type="Gene3D" id="3.80.10.10">
    <property type="entry name" value="Ribonuclease Inhibitor"/>
    <property type="match status" value="2"/>
</dbReference>
<keyword evidence="2" id="KW-0677">Repeat</keyword>
<dbReference type="OrthoDB" id="4019115at2759"/>
<gene>
    <name evidence="3" type="ORF">I9W82_001870</name>
</gene>
<comment type="caution">
    <text evidence="3">The sequence shown here is derived from an EMBL/GenBank/DDBJ whole genome shotgun (WGS) entry which is preliminary data.</text>
</comment>
<keyword evidence="1" id="KW-0433">Leucine-rich repeat</keyword>
<dbReference type="SUPFAM" id="SSF52047">
    <property type="entry name" value="RNI-like"/>
    <property type="match status" value="2"/>
</dbReference>
<protein>
    <submittedName>
        <fullName evidence="3">Uncharacterized protein</fullName>
    </submittedName>
</protein>
<name>A0A8H8DCK5_9ASCO</name>
<dbReference type="PANTHER" id="PTHR45617">
    <property type="entry name" value="LEUCINE RICH REPEAT FAMILY PROTEIN"/>
    <property type="match status" value="1"/>
</dbReference>
<dbReference type="Pfam" id="PF13516">
    <property type="entry name" value="LRR_6"/>
    <property type="match status" value="2"/>
</dbReference>
<dbReference type="InterPro" id="IPR001611">
    <property type="entry name" value="Leu-rich_rpt"/>
</dbReference>
<dbReference type="InterPro" id="IPR032675">
    <property type="entry name" value="LRR_dom_sf"/>
</dbReference>
<organism evidence="3 4">
    <name type="scientific">Candida metapsilosis</name>
    <dbReference type="NCBI Taxonomy" id="273372"/>
    <lineage>
        <taxon>Eukaryota</taxon>
        <taxon>Fungi</taxon>
        <taxon>Dikarya</taxon>
        <taxon>Ascomycota</taxon>
        <taxon>Saccharomycotina</taxon>
        <taxon>Pichiomycetes</taxon>
        <taxon>Debaryomycetaceae</taxon>
        <taxon>Candida/Lodderomyces clade</taxon>
        <taxon>Candida</taxon>
    </lineage>
</organism>
<dbReference type="PANTHER" id="PTHR45617:SF169">
    <property type="entry name" value="LRRCT DOMAIN-CONTAINING PROTEIN"/>
    <property type="match status" value="1"/>
</dbReference>
<dbReference type="RefSeq" id="XP_067549106.1">
    <property type="nucleotide sequence ID" value="XM_067690663.1"/>
</dbReference>
<dbReference type="GeneID" id="93650499"/>
<dbReference type="AlphaFoldDB" id="A0A8H8DCK5"/>
<dbReference type="PROSITE" id="PS51450">
    <property type="entry name" value="LRR"/>
    <property type="match status" value="2"/>
</dbReference>
<dbReference type="Proteomes" id="UP000669133">
    <property type="component" value="Unassembled WGS sequence"/>
</dbReference>
<keyword evidence="4" id="KW-1185">Reference proteome</keyword>
<evidence type="ECO:0000256" key="1">
    <source>
        <dbReference type="ARBA" id="ARBA00022614"/>
    </source>
</evidence>
<dbReference type="EMBL" id="JAEOAQ010000002">
    <property type="protein sequence ID" value="KAG5419990.1"/>
    <property type="molecule type" value="Genomic_DNA"/>
</dbReference>
<proteinExistence type="predicted"/>
<evidence type="ECO:0000256" key="2">
    <source>
        <dbReference type="ARBA" id="ARBA00022737"/>
    </source>
</evidence>
<sequence>MKDSNGQRISLDFYLGNICNQIFTYLRVDEVIQLYEPDAQSFLHANPNIKSALNNFITSKGGFSYCKWVYTCLHDYNTFKRNSLQGLHLQTPNQFVVLDDYCVRQELPVVANVSYNTRYLERLLELNEIIAKLKSSETVKLGVGLKFHHDFNYYAIDIAQWLDLLTNVRSRIYSLSIDLDHCYIHYNDEINLDDFKDVEVLKLCNCFIKGSFSQLVNLKELTYAPVPSQEEDFSIWDLPKSLKSLRLIATHHVGRLVVKSPHDSCPRLEEIDLEYTRRESNETTRSPFDIIKYMIGPMTTKISVRDQAFRIEYAQDFVSFLNGVAAEYEFTLNSLSLGLGDNILRLPVFPLKELEFDGFKSQFSPSVNFPHNLKRLRLIDFSGNAKQVCDLFPLGLEHLRLSGRHANWSDFDFSFQRFSKLKELNLSDNHLGDLTGQILFPDSVEILILNHNSFKSLDAFVFPKAMRSLDISRNYIRKLKGGNLPPTLTILDASRNRIRKIDLLENNDNELLQLDNLNIDFNSPRLPESTLSRLPECLRKFSMSGFPRPVSGAQLDVGIDKEFRAKSDDEEVPPFLRLLPFPHFIFLLRLDFSGGDLRNPNIEFPSALKEVDLSNNRFSQTPVHLFALKNLRVLRMRRNRLVTAELHSPVIEVVDYSFNQIQSVRFQFPGVTETKLRSLNLTHNDLADFTMEDIGDVDGCCTKHKSLYEIALTNNKKLDERCINALISKLPPSTKCLWYNRIIYKNWWHSDRKVIVNELSGNLVKGMCLYNEIIIG</sequence>